<dbReference type="RefSeq" id="WP_092468024.1">
    <property type="nucleotide sequence ID" value="NZ_FOOX01000001.1"/>
</dbReference>
<dbReference type="SUPFAM" id="SSF48179">
    <property type="entry name" value="6-phosphogluconate dehydrogenase C-terminal domain-like"/>
    <property type="match status" value="1"/>
</dbReference>
<feature type="domain" description="3-hydroxyacyl-CoA dehydrogenase NAD binding" evidence="6">
    <location>
        <begin position="8"/>
        <end position="188"/>
    </location>
</feature>
<dbReference type="Pfam" id="PF00725">
    <property type="entry name" value="3HCDH"/>
    <property type="match status" value="1"/>
</dbReference>
<protein>
    <submittedName>
        <fullName evidence="7">3-hydroxybutyryl-CoA dehydrogenase</fullName>
    </submittedName>
</protein>
<dbReference type="STRING" id="341036.SAMN05660649_00312"/>
<evidence type="ECO:0000259" key="6">
    <source>
        <dbReference type="Pfam" id="PF02737"/>
    </source>
</evidence>
<dbReference type="SUPFAM" id="SSF51735">
    <property type="entry name" value="NAD(P)-binding Rossmann-fold domains"/>
    <property type="match status" value="1"/>
</dbReference>
<evidence type="ECO:0000313" key="7">
    <source>
        <dbReference type="EMBL" id="SFF97934.1"/>
    </source>
</evidence>
<dbReference type="Gene3D" id="1.10.1040.10">
    <property type="entry name" value="N-(1-d-carboxylethyl)-l-norvaline Dehydrogenase, domain 2"/>
    <property type="match status" value="1"/>
</dbReference>
<dbReference type="InterPro" id="IPR013328">
    <property type="entry name" value="6PGD_dom2"/>
</dbReference>
<dbReference type="PANTHER" id="PTHR48075:SF5">
    <property type="entry name" value="3-HYDROXYBUTYRYL-COA DEHYDROGENASE"/>
    <property type="match status" value="1"/>
</dbReference>
<dbReference type="PIRSF" id="PIRSF000105">
    <property type="entry name" value="HCDH"/>
    <property type="match status" value="1"/>
</dbReference>
<dbReference type="GO" id="GO:0070403">
    <property type="term" value="F:NAD+ binding"/>
    <property type="evidence" value="ECO:0007669"/>
    <property type="project" value="InterPro"/>
</dbReference>
<organism evidence="7 8">
    <name type="scientific">Desulfotruncus arcticus DSM 17038</name>
    <dbReference type="NCBI Taxonomy" id="1121424"/>
    <lineage>
        <taxon>Bacteria</taxon>
        <taxon>Bacillati</taxon>
        <taxon>Bacillota</taxon>
        <taxon>Clostridia</taxon>
        <taxon>Eubacteriales</taxon>
        <taxon>Desulfallaceae</taxon>
        <taxon>Desulfotruncus</taxon>
    </lineage>
</organism>
<feature type="site" description="Important for catalytic activity" evidence="4">
    <location>
        <position position="144"/>
    </location>
</feature>
<dbReference type="EMBL" id="FOOX01000001">
    <property type="protein sequence ID" value="SFF97934.1"/>
    <property type="molecule type" value="Genomic_DNA"/>
</dbReference>
<dbReference type="InterPro" id="IPR006108">
    <property type="entry name" value="3HC_DH_C"/>
</dbReference>
<dbReference type="AlphaFoldDB" id="A0A1I2N243"/>
<dbReference type="InterPro" id="IPR022694">
    <property type="entry name" value="3-OHacyl-CoA_DH"/>
</dbReference>
<evidence type="ECO:0000256" key="2">
    <source>
        <dbReference type="ARBA" id="ARBA00009463"/>
    </source>
</evidence>
<sequence length="296" mass="32792">MKVKGIDKVCVVGAGTMGHQIALCAALAGYQVKCNDINEKILEKARLFMEKYLPDRVAKGKMTEDAACAGKENISFTSNLEEAASDADLVIEVIPEVLALKRKMFARLDKICPKQTLLVTNSSFIVTSRLADVTGRPEKLCNMHFFVPPLAMLPVEVVKGPHTSTETVNTIADVCKSMGKIPIMLDKEIHGFLVNRILSIVQREALFLYDTGVASFKDIDIAVKEGLGHKISPFYQMDLIGLDLVLLISMEHYRETGNPEYKPSPAVIDMVAKNRLGRKTGQGFYDYSDMLNERGY</sequence>
<dbReference type="InterPro" id="IPR006176">
    <property type="entry name" value="3-OHacyl-CoA_DH_NAD-bd"/>
</dbReference>
<dbReference type="GO" id="GO:0016616">
    <property type="term" value="F:oxidoreductase activity, acting on the CH-OH group of donors, NAD or NADP as acceptor"/>
    <property type="evidence" value="ECO:0007669"/>
    <property type="project" value="InterPro"/>
</dbReference>
<accession>A0A1I2N243</accession>
<dbReference type="Pfam" id="PF02737">
    <property type="entry name" value="3HCDH_N"/>
    <property type="match status" value="1"/>
</dbReference>
<feature type="domain" description="3-hydroxyacyl-CoA dehydrogenase C-terminal" evidence="5">
    <location>
        <begin position="191"/>
        <end position="287"/>
    </location>
</feature>
<gene>
    <name evidence="7" type="ORF">SAMN05660649_00312</name>
</gene>
<proteinExistence type="inferred from homology"/>
<dbReference type="Proteomes" id="UP000199337">
    <property type="component" value="Unassembled WGS sequence"/>
</dbReference>
<evidence type="ECO:0000256" key="1">
    <source>
        <dbReference type="ARBA" id="ARBA00005086"/>
    </source>
</evidence>
<dbReference type="Gene3D" id="3.40.50.720">
    <property type="entry name" value="NAD(P)-binding Rossmann-like Domain"/>
    <property type="match status" value="1"/>
</dbReference>
<dbReference type="PANTHER" id="PTHR48075">
    <property type="entry name" value="3-HYDROXYACYL-COA DEHYDROGENASE FAMILY PROTEIN"/>
    <property type="match status" value="1"/>
</dbReference>
<name>A0A1I2N243_9FIRM</name>
<reference evidence="8" key="1">
    <citation type="submission" date="2016-10" db="EMBL/GenBank/DDBJ databases">
        <authorList>
            <person name="Varghese N."/>
            <person name="Submissions S."/>
        </authorList>
    </citation>
    <scope>NUCLEOTIDE SEQUENCE [LARGE SCALE GENOMIC DNA]</scope>
    <source>
        <strain evidence="8">DSM 17038</strain>
    </source>
</reference>
<dbReference type="OrthoDB" id="9771883at2"/>
<comment type="similarity">
    <text evidence="2">Belongs to the 3-hydroxyacyl-CoA dehydrogenase family.</text>
</comment>
<keyword evidence="3" id="KW-0560">Oxidoreductase</keyword>
<evidence type="ECO:0000256" key="4">
    <source>
        <dbReference type="PIRSR" id="PIRSR000105-1"/>
    </source>
</evidence>
<evidence type="ECO:0000256" key="3">
    <source>
        <dbReference type="ARBA" id="ARBA00023002"/>
    </source>
</evidence>
<keyword evidence="8" id="KW-1185">Reference proteome</keyword>
<dbReference type="InterPro" id="IPR036291">
    <property type="entry name" value="NAD(P)-bd_dom_sf"/>
</dbReference>
<dbReference type="InterPro" id="IPR008927">
    <property type="entry name" value="6-PGluconate_DH-like_C_sf"/>
</dbReference>
<dbReference type="GO" id="GO:0006631">
    <property type="term" value="P:fatty acid metabolic process"/>
    <property type="evidence" value="ECO:0007669"/>
    <property type="project" value="InterPro"/>
</dbReference>
<evidence type="ECO:0000259" key="5">
    <source>
        <dbReference type="Pfam" id="PF00725"/>
    </source>
</evidence>
<comment type="pathway">
    <text evidence="1">Lipid metabolism; butanoate metabolism.</text>
</comment>
<evidence type="ECO:0000313" key="8">
    <source>
        <dbReference type="Proteomes" id="UP000199337"/>
    </source>
</evidence>